<dbReference type="InterPro" id="IPR007345">
    <property type="entry name" value="Polysacch_pyruvyl_Trfase"/>
</dbReference>
<evidence type="ECO:0000259" key="1">
    <source>
        <dbReference type="Pfam" id="PF04230"/>
    </source>
</evidence>
<feature type="domain" description="Polysaccharide pyruvyl transferase" evidence="1">
    <location>
        <begin position="15"/>
        <end position="312"/>
    </location>
</feature>
<dbReference type="RefSeq" id="WP_112091076.1">
    <property type="nucleotide sequence ID" value="NZ_PRLD01000007.1"/>
</dbReference>
<evidence type="ECO:0000313" key="2">
    <source>
        <dbReference type="EMBL" id="RAW57274.1"/>
    </source>
</evidence>
<proteinExistence type="predicted"/>
<comment type="caution">
    <text evidence="2">The sequence shown here is derived from an EMBL/GenBank/DDBJ whole genome shotgun (WGS) entry which is preliminary data.</text>
</comment>
<reference evidence="2 3" key="1">
    <citation type="submission" date="2018-02" db="EMBL/GenBank/DDBJ databases">
        <title>Complete genome sequencing of Faecalibacterium prausnitzii strains isolated from the human gut.</title>
        <authorList>
            <person name="Fitzgerald B.C."/>
            <person name="Shkoporov A.N."/>
            <person name="Ross P.R."/>
            <person name="Hill C."/>
        </authorList>
    </citation>
    <scope>NUCLEOTIDE SEQUENCE [LARGE SCALE GENOMIC DNA]</scope>
    <source>
        <strain evidence="2 3">APC923/51-1</strain>
    </source>
</reference>
<organism evidence="2 3">
    <name type="scientific">Faecalibacterium prausnitzii</name>
    <dbReference type="NCBI Taxonomy" id="853"/>
    <lineage>
        <taxon>Bacteria</taxon>
        <taxon>Bacillati</taxon>
        <taxon>Bacillota</taxon>
        <taxon>Clostridia</taxon>
        <taxon>Eubacteriales</taxon>
        <taxon>Oscillospiraceae</taxon>
        <taxon>Faecalibacterium</taxon>
    </lineage>
</organism>
<evidence type="ECO:0000313" key="3">
    <source>
        <dbReference type="Proteomes" id="UP000251281"/>
    </source>
</evidence>
<dbReference type="EMBL" id="PRLD01000007">
    <property type="protein sequence ID" value="RAW57274.1"/>
    <property type="molecule type" value="Genomic_DNA"/>
</dbReference>
<protein>
    <recommendedName>
        <fullName evidence="1">Polysaccharide pyruvyl transferase domain-containing protein</fullName>
    </recommendedName>
</protein>
<sequence>MNEKIGILTFHKSINYGSVLQSWALSRVISKRFVVEIIDYEPQNYEFLYANYRQWNSWNNIKYNLKRMPLSSALNNQRQRFKKFRDEQLPLSRKKYNYNNGCDIKEEYKGIVVGSDQVWNIRAKDCDPIFFLPFNYSGNKVSYACSINDTDYTEKNLPSNLASEICDFDFISIREESGKNKLEQFIAKQKKVYTLLDPTLLCNSSEYDSLLNDRIVDGKYIFLYNVWTSEAGIQAAKFLSEKLNMPVYTIMTASNVKEINLLKKSGILVDTVRTSPSDFLNFFKYASYIVTESFHGTAFSLIFEKPFVCVSNRTNDERLNNILTLVGLKDRYMKLGELQTYDLKQEIDYEIVTEKKAKRAGECIELLYKAIGGEAKS</sequence>
<name>A0A329U810_9FIRM</name>
<dbReference type="AlphaFoldDB" id="A0A329U810"/>
<gene>
    <name evidence="2" type="ORF">C4N24_08650</name>
</gene>
<dbReference type="Proteomes" id="UP000251281">
    <property type="component" value="Unassembled WGS sequence"/>
</dbReference>
<accession>A0A329U810</accession>
<dbReference type="Pfam" id="PF04230">
    <property type="entry name" value="PS_pyruv_trans"/>
    <property type="match status" value="1"/>
</dbReference>